<evidence type="ECO:0000313" key="2">
    <source>
        <dbReference type="EMBL" id="KAK4455325.1"/>
    </source>
</evidence>
<evidence type="ECO:0000259" key="1">
    <source>
        <dbReference type="Pfam" id="PF06985"/>
    </source>
</evidence>
<reference evidence="2" key="2">
    <citation type="submission" date="2023-05" db="EMBL/GenBank/DDBJ databases">
        <authorList>
            <consortium name="Lawrence Berkeley National Laboratory"/>
            <person name="Steindorff A."/>
            <person name="Hensen N."/>
            <person name="Bonometti L."/>
            <person name="Westerberg I."/>
            <person name="Brannstrom I.O."/>
            <person name="Guillou S."/>
            <person name="Cros-Aarteil S."/>
            <person name="Calhoun S."/>
            <person name="Haridas S."/>
            <person name="Kuo A."/>
            <person name="Mondo S."/>
            <person name="Pangilinan J."/>
            <person name="Riley R."/>
            <person name="Labutti K."/>
            <person name="Andreopoulos B."/>
            <person name="Lipzen A."/>
            <person name="Chen C."/>
            <person name="Yanf M."/>
            <person name="Daum C."/>
            <person name="Ng V."/>
            <person name="Clum A."/>
            <person name="Ohm R."/>
            <person name="Martin F."/>
            <person name="Silar P."/>
            <person name="Natvig D."/>
            <person name="Lalanne C."/>
            <person name="Gautier V."/>
            <person name="Ament-Velasquez S.L."/>
            <person name="Kruys A."/>
            <person name="Hutchinson M.I."/>
            <person name="Powell A.J."/>
            <person name="Barry K."/>
            <person name="Miller A.N."/>
            <person name="Grigoriev I.V."/>
            <person name="Debuchy R."/>
            <person name="Gladieux P."/>
            <person name="Thoren M.H."/>
            <person name="Johannesson H."/>
        </authorList>
    </citation>
    <scope>NUCLEOTIDE SEQUENCE</scope>
    <source>
        <strain evidence="2">PSN243</strain>
    </source>
</reference>
<comment type="caution">
    <text evidence="2">The sequence shown here is derived from an EMBL/GenBank/DDBJ whole genome shotgun (WGS) entry which is preliminary data.</text>
</comment>
<name>A0AAV9H5M0_9PEZI</name>
<protein>
    <submittedName>
        <fullName evidence="2">Heterokaryon incompatibility protein-domain-containing protein</fullName>
    </submittedName>
</protein>
<sequence>MAVRWHSRDCVLPSITVHLSEPRCETCGAFPQLDKLRQQQMDIPSLLPIPPDEPLGELNLRWPPTVIYSRDDGLDEIQLFDEDGLRAAAPGPSDCPVCSQSLGSSEIRLLLLSPSPVVEAPIHLTLEIFPEDDCPEYEAVSYTWGGEEGDSTPALPAYVGRYWDILLQTRNCHSMLRYLRRRDRLRTLWVDAICLNQRSAQEKAAQIPRMDAIYKRAMRDIAFLEDLPGKQRFPPRRTTADLEVSITNNMTKLRYFTRLWVIQELILARSVVFVYRGLEIHHDAAQGSKANRIQWFGTPAPWLRHLATQGFNEDEGLTGALHLTHASKSADIRDRIFGIEYSG</sequence>
<evidence type="ECO:0000313" key="3">
    <source>
        <dbReference type="Proteomes" id="UP001321760"/>
    </source>
</evidence>
<accession>A0AAV9H5M0</accession>
<reference evidence="2" key="1">
    <citation type="journal article" date="2023" name="Mol. Phylogenet. Evol.">
        <title>Genome-scale phylogeny and comparative genomics of the fungal order Sordariales.</title>
        <authorList>
            <person name="Hensen N."/>
            <person name="Bonometti L."/>
            <person name="Westerberg I."/>
            <person name="Brannstrom I.O."/>
            <person name="Guillou S."/>
            <person name="Cros-Aarteil S."/>
            <person name="Calhoun S."/>
            <person name="Haridas S."/>
            <person name="Kuo A."/>
            <person name="Mondo S."/>
            <person name="Pangilinan J."/>
            <person name="Riley R."/>
            <person name="LaButti K."/>
            <person name="Andreopoulos B."/>
            <person name="Lipzen A."/>
            <person name="Chen C."/>
            <person name="Yan M."/>
            <person name="Daum C."/>
            <person name="Ng V."/>
            <person name="Clum A."/>
            <person name="Steindorff A."/>
            <person name="Ohm R.A."/>
            <person name="Martin F."/>
            <person name="Silar P."/>
            <person name="Natvig D.O."/>
            <person name="Lalanne C."/>
            <person name="Gautier V."/>
            <person name="Ament-Velasquez S.L."/>
            <person name="Kruys A."/>
            <person name="Hutchinson M.I."/>
            <person name="Powell A.J."/>
            <person name="Barry K."/>
            <person name="Miller A.N."/>
            <person name="Grigoriev I.V."/>
            <person name="Debuchy R."/>
            <person name="Gladieux P."/>
            <person name="Hiltunen Thoren M."/>
            <person name="Johannesson H."/>
        </authorList>
    </citation>
    <scope>NUCLEOTIDE SEQUENCE</scope>
    <source>
        <strain evidence="2">PSN243</strain>
    </source>
</reference>
<proteinExistence type="predicted"/>
<dbReference type="PANTHER" id="PTHR24148">
    <property type="entry name" value="ANKYRIN REPEAT DOMAIN-CONTAINING PROTEIN 39 HOMOLOG-RELATED"/>
    <property type="match status" value="1"/>
</dbReference>
<keyword evidence="3" id="KW-1185">Reference proteome</keyword>
<dbReference type="Proteomes" id="UP001321760">
    <property type="component" value="Unassembled WGS sequence"/>
</dbReference>
<dbReference type="EMBL" id="MU865914">
    <property type="protein sequence ID" value="KAK4455325.1"/>
    <property type="molecule type" value="Genomic_DNA"/>
</dbReference>
<dbReference type="PANTHER" id="PTHR24148:SF81">
    <property type="entry name" value="HETEROKARYON INCOMPATIBILITY DOMAIN-CONTAINING PROTEIN"/>
    <property type="match status" value="1"/>
</dbReference>
<feature type="domain" description="Heterokaryon incompatibility" evidence="1">
    <location>
        <begin position="137"/>
        <end position="264"/>
    </location>
</feature>
<gene>
    <name evidence="2" type="ORF">QBC34DRAFT_374163</name>
</gene>
<dbReference type="AlphaFoldDB" id="A0AAV9H5M0"/>
<dbReference type="InterPro" id="IPR010730">
    <property type="entry name" value="HET"/>
</dbReference>
<dbReference type="InterPro" id="IPR052895">
    <property type="entry name" value="HetReg/Transcr_Mod"/>
</dbReference>
<dbReference type="Pfam" id="PF06985">
    <property type="entry name" value="HET"/>
    <property type="match status" value="1"/>
</dbReference>
<organism evidence="2 3">
    <name type="scientific">Podospora aff. communis PSN243</name>
    <dbReference type="NCBI Taxonomy" id="3040156"/>
    <lineage>
        <taxon>Eukaryota</taxon>
        <taxon>Fungi</taxon>
        <taxon>Dikarya</taxon>
        <taxon>Ascomycota</taxon>
        <taxon>Pezizomycotina</taxon>
        <taxon>Sordariomycetes</taxon>
        <taxon>Sordariomycetidae</taxon>
        <taxon>Sordariales</taxon>
        <taxon>Podosporaceae</taxon>
        <taxon>Podospora</taxon>
    </lineage>
</organism>